<dbReference type="GO" id="GO:0005975">
    <property type="term" value="P:carbohydrate metabolic process"/>
    <property type="evidence" value="ECO:0007669"/>
    <property type="project" value="InterPro"/>
</dbReference>
<keyword evidence="2 6" id="KW-0808">Transferase</keyword>
<name>F9U6X8_9GAMM</name>
<evidence type="ECO:0000259" key="5">
    <source>
        <dbReference type="Pfam" id="PF17167"/>
    </source>
</evidence>
<dbReference type="InterPro" id="IPR037824">
    <property type="entry name" value="GH94N_2_NdvB"/>
</dbReference>
<feature type="domain" description="Glycosyl hydrolase 94 supersandwich" evidence="4">
    <location>
        <begin position="346"/>
        <end position="618"/>
    </location>
</feature>
<dbReference type="InterPro" id="IPR052047">
    <property type="entry name" value="GH94_Enzymes"/>
</dbReference>
<organism evidence="6 7">
    <name type="scientific">Thiocapsa marina 5811</name>
    <dbReference type="NCBI Taxonomy" id="768671"/>
    <lineage>
        <taxon>Bacteria</taxon>
        <taxon>Pseudomonadati</taxon>
        <taxon>Pseudomonadota</taxon>
        <taxon>Gammaproteobacteria</taxon>
        <taxon>Chromatiales</taxon>
        <taxon>Chromatiaceae</taxon>
        <taxon>Thiocapsa</taxon>
    </lineage>
</organism>
<dbReference type="InterPro" id="IPR010383">
    <property type="entry name" value="Glyco_hydrolase_94_b-supersand"/>
</dbReference>
<dbReference type="Gene3D" id="2.70.98.40">
    <property type="entry name" value="Glycoside hydrolase, family 65, N-terminal domain"/>
    <property type="match status" value="2"/>
</dbReference>
<dbReference type="eggNOG" id="COG3459">
    <property type="taxonomic scope" value="Bacteria"/>
</dbReference>
<dbReference type="Pfam" id="PF06165">
    <property type="entry name" value="GH94_b-supersand"/>
    <property type="match status" value="2"/>
</dbReference>
<dbReference type="Pfam" id="PF17167">
    <property type="entry name" value="Glyco_hydro_94"/>
    <property type="match status" value="1"/>
</dbReference>
<dbReference type="GO" id="GO:0016757">
    <property type="term" value="F:glycosyltransferase activity"/>
    <property type="evidence" value="ECO:0007669"/>
    <property type="project" value="UniProtKB-KW"/>
</dbReference>
<feature type="domain" description="Glycosyl hydrolase 94 supersandwich" evidence="4">
    <location>
        <begin position="10"/>
        <end position="279"/>
    </location>
</feature>
<gene>
    <name evidence="6" type="ORF">ThimaDRAFT_0680</name>
</gene>
<dbReference type="SUPFAM" id="SSF74650">
    <property type="entry name" value="Galactose mutarotase-like"/>
    <property type="match status" value="2"/>
</dbReference>
<protein>
    <submittedName>
        <fullName evidence="6">Glycosyltransferase 36</fullName>
    </submittedName>
</protein>
<evidence type="ECO:0000313" key="6">
    <source>
        <dbReference type="EMBL" id="EGV20004.1"/>
    </source>
</evidence>
<dbReference type="InterPro" id="IPR008928">
    <property type="entry name" value="6-hairpin_glycosidase_sf"/>
</dbReference>
<feature type="domain" description="Glycosyl hydrolase 94 catalytic" evidence="5">
    <location>
        <begin position="632"/>
        <end position="1057"/>
    </location>
</feature>
<dbReference type="InterPro" id="IPR033432">
    <property type="entry name" value="GH94_catalytic"/>
</dbReference>
<dbReference type="EMBL" id="AFWV01000002">
    <property type="protein sequence ID" value="EGV20004.1"/>
    <property type="molecule type" value="Genomic_DNA"/>
</dbReference>
<dbReference type="Proteomes" id="UP000005459">
    <property type="component" value="Unassembled WGS sequence"/>
</dbReference>
<feature type="region of interest" description="Disordered" evidence="3">
    <location>
        <begin position="279"/>
        <end position="302"/>
    </location>
</feature>
<dbReference type="SUPFAM" id="SSF48208">
    <property type="entry name" value="Six-hairpin glycosidases"/>
    <property type="match status" value="1"/>
</dbReference>
<dbReference type="InterPro" id="IPR012341">
    <property type="entry name" value="6hp_glycosidase-like_sf"/>
</dbReference>
<dbReference type="Gene3D" id="2.60.420.10">
    <property type="entry name" value="Maltose phosphorylase, domain 3"/>
    <property type="match status" value="1"/>
</dbReference>
<dbReference type="AlphaFoldDB" id="F9U6X8"/>
<proteinExistence type="predicted"/>
<reference evidence="6 7" key="1">
    <citation type="submission" date="2011-06" db="EMBL/GenBank/DDBJ databases">
        <title>The draft genome of Thiocapsa marina 5811.</title>
        <authorList>
            <consortium name="US DOE Joint Genome Institute (JGI-PGF)"/>
            <person name="Lucas S."/>
            <person name="Han J."/>
            <person name="Cheng J.-F."/>
            <person name="Goodwin L."/>
            <person name="Pitluck S."/>
            <person name="Peters L."/>
            <person name="Land M.L."/>
            <person name="Hauser L."/>
            <person name="Vogl K."/>
            <person name="Liu Z."/>
            <person name="Imhoff J."/>
            <person name="Thiel V."/>
            <person name="Frigaard N.-U."/>
            <person name="Bryant D."/>
            <person name="Woyke T.J."/>
        </authorList>
    </citation>
    <scope>NUCLEOTIDE SEQUENCE [LARGE SCALE GENOMIC DNA]</scope>
    <source>
        <strain evidence="6 7">5811</strain>
    </source>
</reference>
<evidence type="ECO:0000259" key="4">
    <source>
        <dbReference type="Pfam" id="PF06165"/>
    </source>
</evidence>
<dbReference type="RefSeq" id="WP_007191557.1">
    <property type="nucleotide sequence ID" value="NZ_AFWV01000002.1"/>
</dbReference>
<accession>F9U6X8</accession>
<dbReference type="InterPro" id="IPR011013">
    <property type="entry name" value="Gal_mutarotase_sf_dom"/>
</dbReference>
<dbReference type="InterPro" id="IPR037018">
    <property type="entry name" value="GH65_N"/>
</dbReference>
<dbReference type="GO" id="GO:0030246">
    <property type="term" value="F:carbohydrate binding"/>
    <property type="evidence" value="ECO:0007669"/>
    <property type="project" value="InterPro"/>
</dbReference>
<dbReference type="SMART" id="SM01068">
    <property type="entry name" value="CBM_X"/>
    <property type="match status" value="1"/>
</dbReference>
<dbReference type="Gene3D" id="1.50.10.10">
    <property type="match status" value="1"/>
</dbReference>
<keyword evidence="1" id="KW-0328">Glycosyltransferase</keyword>
<sequence>MDTDRYNRPQVAPPVEYRLTNGRYAVSFSEVGSGASSLDWIGLTRGRTDPVIDDLGSVLYLRDLETGRFWSAGYQPTRVPATLYRCRAIGEGSEARVELERETEELLTRLSLGVEAASDLECRRLSLRNRSARARRIEVTSYLEVVLNDPNADAAHPAFSKLFVQTDRDTDSGALLARRRPRAAEERWPWLVHAVAGAQPIEWETDRRRFLGRGGSPHAPAALIGTESLSGALGSVLDPILALRVVVELAPEGEDEILFLTGVAEGREAALDLIQPFRNGRDARSPAGRLSQPPESATTTAPPCADTDAIDRDGAALRCFNGHGGFSSDGRVYVIRLPWHRSALLRPPQPWINVVANERAGFLVSETGAGYTWCRNSQANRLTPWFNDPVGDPHGEALYLRDETEGDSEAVARDCEVWSPLPGPRPAPVAYEVRHGFGYSAFRSDYKDLEQEVTLFVPRRDPVRILRMRLTHRGTHPRTLSTFAYQHLVLGSQPSTPGAIETAFDPKRDILRAVNPAAGDFAGAIVFAATLVTRGRVEPVGFGCDRAEFIGRHRDLVSPAVVVSGADLRDADGPGLDACFAQQSRIRLAPGETAECVFLLGECLDEAELDALLARYRRANAVAEALAEVTGFWTDLTDALRVETPSPAIDLMLNGWLTYQNLACRQWARSAFYQSGGAFGYRDQLQDASALVGLRPDLTRAQILLHAAHQFTEGDVLHWWHPAPLERGLRTRFSDDLLWLPFVTADYIRATGDMAILDESVPFLKAPLLAPGEDEVYLRPEDSGESADLYAHCCRAIDRSLARGAHGLPLMGTGDWNDGMNRVGRLGRGESVWMGFFLYRILADVLPICERRGDAARVAAYAAYRDALIPALEDAGWDGAWYRRAYDDDGLPLGSHTDSECRIDALVQAWSVLSGAVDRSRAEQAMAAVHSELIDEDRGLIRLLAPPFVDTPQDPGYIKGYVAGVRENGGQYTHAACWAVMAFAELGHNARAAPLLERLTPVWHTSTPERLANYGLEPYVVAADIYGVDPHVGRGGWSWYTGSAGWLYRAALESVLGLRVEAGRTLLIRPCIPSDWPGFRILYRLPDGATRCDIRVGNPHGGTEVVVARLDGQDAALSAGTARIVLPVPARLYRIEIELGRRVTEGDDFAA</sequence>
<dbReference type="OrthoDB" id="9769991at2"/>
<dbReference type="PATRIC" id="fig|768671.3.peg.737"/>
<evidence type="ECO:0000313" key="7">
    <source>
        <dbReference type="Proteomes" id="UP000005459"/>
    </source>
</evidence>
<evidence type="ECO:0000256" key="2">
    <source>
        <dbReference type="ARBA" id="ARBA00022679"/>
    </source>
</evidence>
<evidence type="ECO:0000256" key="1">
    <source>
        <dbReference type="ARBA" id="ARBA00022676"/>
    </source>
</evidence>
<dbReference type="STRING" id="768671.ThimaDRAFT_0680"/>
<dbReference type="PANTHER" id="PTHR37469:SF2">
    <property type="entry name" value="CELLOBIONIC ACID PHOSPHORYLASE"/>
    <property type="match status" value="1"/>
</dbReference>
<dbReference type="PANTHER" id="PTHR37469">
    <property type="entry name" value="CELLOBIONIC ACID PHOSPHORYLASE-RELATED"/>
    <property type="match status" value="1"/>
</dbReference>
<keyword evidence="7" id="KW-1185">Reference proteome</keyword>
<dbReference type="CDD" id="cd11756">
    <property type="entry name" value="GH94N_ChvB_NdvB_1_like"/>
    <property type="match status" value="1"/>
</dbReference>
<evidence type="ECO:0000256" key="3">
    <source>
        <dbReference type="SAM" id="MobiDB-lite"/>
    </source>
</evidence>